<gene>
    <name evidence="1" type="ORF">DFR37_10897</name>
</gene>
<name>A0A366H7A0_9BURK</name>
<proteinExistence type="predicted"/>
<dbReference type="EMBL" id="QNRQ01000008">
    <property type="protein sequence ID" value="RBP37915.1"/>
    <property type="molecule type" value="Genomic_DNA"/>
</dbReference>
<sequence>MTESSWDRVPIDSQSIDAPLSRAAVFLTLTVTEGREALHAD</sequence>
<protein>
    <submittedName>
        <fullName evidence="1">Uncharacterized protein</fullName>
    </submittedName>
</protein>
<dbReference type="Proteomes" id="UP000253628">
    <property type="component" value="Unassembled WGS sequence"/>
</dbReference>
<keyword evidence="2" id="KW-1185">Reference proteome</keyword>
<comment type="caution">
    <text evidence="1">The sequence shown here is derived from an EMBL/GenBank/DDBJ whole genome shotgun (WGS) entry which is preliminary data.</text>
</comment>
<reference evidence="1 2" key="1">
    <citation type="submission" date="2018-06" db="EMBL/GenBank/DDBJ databases">
        <title>Genomic Encyclopedia of Type Strains, Phase IV (KMG-IV): sequencing the most valuable type-strain genomes for metagenomic binning, comparative biology and taxonomic classification.</title>
        <authorList>
            <person name="Goeker M."/>
        </authorList>
    </citation>
    <scope>NUCLEOTIDE SEQUENCE [LARGE SCALE GENOMIC DNA]</scope>
    <source>
        <strain evidence="1 2">DSM 25520</strain>
    </source>
</reference>
<evidence type="ECO:0000313" key="2">
    <source>
        <dbReference type="Proteomes" id="UP000253628"/>
    </source>
</evidence>
<dbReference type="RefSeq" id="WP_276330280.1">
    <property type="nucleotide sequence ID" value="NZ_JACCEU010000009.1"/>
</dbReference>
<accession>A0A366H7A0</accession>
<organism evidence="1 2">
    <name type="scientific">Eoetvoesiella caeni</name>
    <dbReference type="NCBI Taxonomy" id="645616"/>
    <lineage>
        <taxon>Bacteria</taxon>
        <taxon>Pseudomonadati</taxon>
        <taxon>Pseudomonadota</taxon>
        <taxon>Betaproteobacteria</taxon>
        <taxon>Burkholderiales</taxon>
        <taxon>Alcaligenaceae</taxon>
        <taxon>Eoetvoesiella</taxon>
    </lineage>
</organism>
<evidence type="ECO:0000313" key="1">
    <source>
        <dbReference type="EMBL" id="RBP37915.1"/>
    </source>
</evidence>
<dbReference type="AlphaFoldDB" id="A0A366H7A0"/>